<dbReference type="AlphaFoldDB" id="A0A0K0FD78"/>
<dbReference type="Proteomes" id="UP000035680">
    <property type="component" value="Unassembled WGS sequence"/>
</dbReference>
<dbReference type="WBParaSite" id="SVE_0679800.1">
    <property type="protein sequence ID" value="SVE_0679800.1"/>
    <property type="gene ID" value="SVE_0679800"/>
</dbReference>
<evidence type="ECO:0000313" key="2">
    <source>
        <dbReference type="WBParaSite" id="SVE_0679800.1"/>
    </source>
</evidence>
<keyword evidence="1" id="KW-1185">Reference proteome</keyword>
<accession>A0A0K0FD78</accession>
<name>A0A0K0FD78_STRVS</name>
<proteinExistence type="predicted"/>
<organism evidence="1 2">
    <name type="scientific">Strongyloides venezuelensis</name>
    <name type="common">Threadworm</name>
    <dbReference type="NCBI Taxonomy" id="75913"/>
    <lineage>
        <taxon>Eukaryota</taxon>
        <taxon>Metazoa</taxon>
        <taxon>Ecdysozoa</taxon>
        <taxon>Nematoda</taxon>
        <taxon>Chromadorea</taxon>
        <taxon>Rhabditida</taxon>
        <taxon>Tylenchina</taxon>
        <taxon>Panagrolaimomorpha</taxon>
        <taxon>Strongyloidoidea</taxon>
        <taxon>Strongyloididae</taxon>
        <taxon>Strongyloides</taxon>
    </lineage>
</organism>
<reference evidence="2" key="2">
    <citation type="submission" date="2015-08" db="UniProtKB">
        <authorList>
            <consortium name="WormBaseParasite"/>
        </authorList>
    </citation>
    <scope>IDENTIFICATION</scope>
</reference>
<reference evidence="1" key="1">
    <citation type="submission" date="2014-07" db="EMBL/GenBank/DDBJ databases">
        <authorList>
            <person name="Martin A.A"/>
            <person name="De Silva N."/>
        </authorList>
    </citation>
    <scope>NUCLEOTIDE SEQUENCE</scope>
</reference>
<sequence>MSVSWSDRIVYTLVRSCFGVLNLLEHFHIIFNSTKMSKKSIFDQLKASANGNFVDKKKRAPKSNNPDKEEDITYKFAGYVLSNPDTGFTISKTQQSQNNNKK</sequence>
<protein>
    <submittedName>
        <fullName evidence="2">Transposase</fullName>
    </submittedName>
</protein>
<evidence type="ECO:0000313" key="1">
    <source>
        <dbReference type="Proteomes" id="UP000035680"/>
    </source>
</evidence>